<feature type="region of interest" description="Disordered" evidence="1">
    <location>
        <begin position="345"/>
        <end position="424"/>
    </location>
</feature>
<evidence type="ECO:0000313" key="4">
    <source>
        <dbReference type="EMBL" id="KAL0955678.1"/>
    </source>
</evidence>
<reference evidence="5" key="1">
    <citation type="submission" date="2024-06" db="EMBL/GenBank/DDBJ databases">
        <title>Multi-omics analyses provide insights into the biosynthesis of the anticancer antibiotic pleurotin in Hohenbuehelia grisea.</title>
        <authorList>
            <person name="Weaver J.A."/>
            <person name="Alberti F."/>
        </authorList>
    </citation>
    <scope>NUCLEOTIDE SEQUENCE [LARGE SCALE GENOMIC DNA]</scope>
    <source>
        <strain evidence="5">T-177</strain>
    </source>
</reference>
<keyword evidence="2" id="KW-0472">Membrane</keyword>
<accession>A0ABR3JJU1</accession>
<keyword evidence="2" id="KW-0812">Transmembrane</keyword>
<evidence type="ECO:0000313" key="5">
    <source>
        <dbReference type="Proteomes" id="UP001556367"/>
    </source>
</evidence>
<keyword evidence="2" id="KW-1133">Transmembrane helix</keyword>
<name>A0ABR3JJU1_9AGAR</name>
<dbReference type="Proteomes" id="UP001556367">
    <property type="component" value="Unassembled WGS sequence"/>
</dbReference>
<dbReference type="Gene3D" id="2.60.120.260">
    <property type="entry name" value="Galactose-binding domain-like"/>
    <property type="match status" value="1"/>
</dbReference>
<feature type="region of interest" description="Disordered" evidence="1">
    <location>
        <begin position="270"/>
        <end position="291"/>
    </location>
</feature>
<proteinExistence type="predicted"/>
<keyword evidence="5" id="KW-1185">Reference proteome</keyword>
<feature type="compositionally biased region" description="Basic and acidic residues" evidence="1">
    <location>
        <begin position="345"/>
        <end position="361"/>
    </location>
</feature>
<dbReference type="EMBL" id="JASNQZ010000006">
    <property type="protein sequence ID" value="KAL0955678.1"/>
    <property type="molecule type" value="Genomic_DNA"/>
</dbReference>
<feature type="signal peptide" evidence="3">
    <location>
        <begin position="1"/>
        <end position="24"/>
    </location>
</feature>
<protein>
    <submittedName>
        <fullName evidence="4">Uncharacterized protein</fullName>
    </submittedName>
</protein>
<comment type="caution">
    <text evidence="4">The sequence shown here is derived from an EMBL/GenBank/DDBJ whole genome shotgun (WGS) entry which is preliminary data.</text>
</comment>
<feature type="transmembrane region" description="Helical" evidence="2">
    <location>
        <begin position="298"/>
        <end position="321"/>
    </location>
</feature>
<evidence type="ECO:0000256" key="2">
    <source>
        <dbReference type="SAM" id="Phobius"/>
    </source>
</evidence>
<keyword evidence="3" id="KW-0732">Signal</keyword>
<evidence type="ECO:0000256" key="1">
    <source>
        <dbReference type="SAM" id="MobiDB-lite"/>
    </source>
</evidence>
<organism evidence="4 5">
    <name type="scientific">Hohenbuehelia grisea</name>
    <dbReference type="NCBI Taxonomy" id="104357"/>
    <lineage>
        <taxon>Eukaryota</taxon>
        <taxon>Fungi</taxon>
        <taxon>Dikarya</taxon>
        <taxon>Basidiomycota</taxon>
        <taxon>Agaricomycotina</taxon>
        <taxon>Agaricomycetes</taxon>
        <taxon>Agaricomycetidae</taxon>
        <taxon>Agaricales</taxon>
        <taxon>Pleurotineae</taxon>
        <taxon>Pleurotaceae</taxon>
        <taxon>Hohenbuehelia</taxon>
    </lineage>
</organism>
<gene>
    <name evidence="4" type="ORF">HGRIS_001902</name>
</gene>
<feature type="chain" id="PRO_5045555194" evidence="3">
    <location>
        <begin position="25"/>
        <end position="472"/>
    </location>
</feature>
<evidence type="ECO:0000256" key="3">
    <source>
        <dbReference type="SAM" id="SignalP"/>
    </source>
</evidence>
<sequence>MLFALSTLFISTLFSILTENPTLASQVNVTVDDTLGAPGTGARITYSSSLWKDGRSCSGCTAHPDPSQLHLGTWTDASFASDHDSVIQTATLQFTGTAVYVFCAYEMSHVMDLSFSIDGISDPSRRFHRSASDTGDNFQYNVNVYSRRGLSNAPHTLTIQNGQPGGGFFTILLDYIVFTSETVDTPSPAPGHTSEIEPDPQPVSFATVTATLQGTVNSPTSTATVTSRADFSSSFIGSHTETTTSNATNISNTVTETSQMTVTQITQLSSATITPPPNDTSSPQAGTSAKSTPIKRTLTIIGAVFGTIGGMIIVCVLMFFYRRLAWRARQKRIAQLPMPFDKYGDMHDLPSNSDGHEHHGQADGPEASVSAMRALDGSHHPSSTIGVTEHSSHGIAGDGPNKSSLDSPRVSLDNDLPSQLYLPSSYQPGAGLPFPRTYPSIAHTSLWTPHPPAWDAATMAAISDTPPPSYAR</sequence>